<gene>
    <name evidence="1" type="ORF">EDB95_3403</name>
</gene>
<evidence type="ECO:0000313" key="1">
    <source>
        <dbReference type="EMBL" id="TDX02345.1"/>
    </source>
</evidence>
<dbReference type="EMBL" id="SODV01000001">
    <property type="protein sequence ID" value="TDX02345.1"/>
    <property type="molecule type" value="Genomic_DNA"/>
</dbReference>
<dbReference type="AlphaFoldDB" id="A0A4R8DXR6"/>
<dbReference type="OrthoDB" id="9048715at2"/>
<proteinExistence type="predicted"/>
<comment type="caution">
    <text evidence="1">The sequence shown here is derived from an EMBL/GenBank/DDBJ whole genome shotgun (WGS) entry which is preliminary data.</text>
</comment>
<accession>A0A4R8DXR6</accession>
<dbReference type="Proteomes" id="UP000294498">
    <property type="component" value="Unassembled WGS sequence"/>
</dbReference>
<dbReference type="RefSeq" id="WP_133994962.1">
    <property type="nucleotide sequence ID" value="NZ_SODV01000001.1"/>
</dbReference>
<protein>
    <submittedName>
        <fullName evidence="1">Uncharacterized protein</fullName>
    </submittedName>
</protein>
<reference evidence="1 2" key="1">
    <citation type="submission" date="2019-03" db="EMBL/GenBank/DDBJ databases">
        <title>Genomic Encyclopedia of Type Strains, Phase IV (KMG-IV): sequencing the most valuable type-strain genomes for metagenomic binning, comparative biology and taxonomic classification.</title>
        <authorList>
            <person name="Goeker M."/>
        </authorList>
    </citation>
    <scope>NUCLEOTIDE SEQUENCE [LARGE SCALE GENOMIC DNA]</scope>
    <source>
        <strain evidence="1 2">DSM 100059</strain>
    </source>
</reference>
<keyword evidence="2" id="KW-1185">Reference proteome</keyword>
<name>A0A4R8DXR6_9BACT</name>
<evidence type="ECO:0000313" key="2">
    <source>
        <dbReference type="Proteomes" id="UP000294498"/>
    </source>
</evidence>
<organism evidence="1 2">
    <name type="scientific">Dinghuibacter silviterrae</name>
    <dbReference type="NCBI Taxonomy" id="1539049"/>
    <lineage>
        <taxon>Bacteria</taxon>
        <taxon>Pseudomonadati</taxon>
        <taxon>Bacteroidota</taxon>
        <taxon>Chitinophagia</taxon>
        <taxon>Chitinophagales</taxon>
        <taxon>Chitinophagaceae</taxon>
        <taxon>Dinghuibacter</taxon>
    </lineage>
</organism>
<sequence>MLVNHIALVSLSKNITPAELAQASAALQKQVLRDLGPIWGISASVDSFPDLKSVPLGYWPIIITENMKDPSSEGYHNDHHNQPYALVKADNSWQMTCSHEMCEMLVDPYGNRLEAAGSLDPKQGKVHYLVEVCDPCEDASYAYSINGILVCDFYTPNFFDPQVAPGVRYSFTGAITKPCEVLKNGYLSWQDPVSRGWYQQTRFNDAPLIKPLAGMMNSGQSLRSQVDRLTRNPNQQKAYTVAARKYKNIQKGVEEASLYHSETWRRVISKYVTPGSNLTEGPIQSPAEVRVTFSGGSSAEDFVHIALKDDQGRVVSTGTIDRVHPGPVHFDNAPAGYEIATTGFSKGKATIVISGAKQEGKFGPGFFNPSFYC</sequence>